<dbReference type="GO" id="GO:0046872">
    <property type="term" value="F:metal ion binding"/>
    <property type="evidence" value="ECO:0007669"/>
    <property type="project" value="UniProtKB-KW"/>
</dbReference>
<evidence type="ECO:0000259" key="11">
    <source>
        <dbReference type="Pfam" id="PF01435"/>
    </source>
</evidence>
<keyword evidence="3" id="KW-0479">Metal-binding</keyword>
<protein>
    <recommendedName>
        <fullName evidence="8">Metalloendopeptidase OMA1, mitochondrial</fullName>
    </recommendedName>
    <alternativeName>
        <fullName evidence="9">Overlapping with the m-AAA protease 1 homolog</fullName>
    </alternativeName>
</protein>
<dbReference type="Gene3D" id="3.30.2010.10">
    <property type="entry name" value="Metalloproteases ('zincins'), catalytic domain"/>
    <property type="match status" value="1"/>
</dbReference>
<reference evidence="12" key="1">
    <citation type="submission" date="2025-08" db="UniProtKB">
        <authorList>
            <consortium name="Ensembl"/>
        </authorList>
    </citation>
    <scope>IDENTIFICATION</scope>
</reference>
<evidence type="ECO:0000256" key="10">
    <source>
        <dbReference type="RuleBase" id="RU003983"/>
    </source>
</evidence>
<dbReference type="GO" id="GO:0034982">
    <property type="term" value="P:mitochondrial protein processing"/>
    <property type="evidence" value="ECO:0007669"/>
    <property type="project" value="TreeGrafter"/>
</dbReference>
<dbReference type="Pfam" id="PF01435">
    <property type="entry name" value="Peptidase_M48"/>
    <property type="match status" value="1"/>
</dbReference>
<keyword evidence="2 10" id="KW-0645">Protease</keyword>
<keyword evidence="13" id="KW-1185">Reference proteome</keyword>
<evidence type="ECO:0000313" key="13">
    <source>
        <dbReference type="Proteomes" id="UP000694392"/>
    </source>
</evidence>
<evidence type="ECO:0000256" key="1">
    <source>
        <dbReference type="ARBA" id="ARBA00011182"/>
    </source>
</evidence>
<dbReference type="InterPro" id="IPR051156">
    <property type="entry name" value="Mito/Outer_Membr_Metalloprot"/>
</dbReference>
<keyword evidence="6 10" id="KW-0482">Metalloprotease</keyword>
<evidence type="ECO:0000256" key="4">
    <source>
        <dbReference type="ARBA" id="ARBA00022801"/>
    </source>
</evidence>
<keyword evidence="4 10" id="KW-0378">Hydrolase</keyword>
<dbReference type="GO" id="GO:0004222">
    <property type="term" value="F:metalloendopeptidase activity"/>
    <property type="evidence" value="ECO:0007669"/>
    <property type="project" value="InterPro"/>
</dbReference>
<dbReference type="PANTHER" id="PTHR22726">
    <property type="entry name" value="METALLOENDOPEPTIDASE OMA1"/>
    <property type="match status" value="1"/>
</dbReference>
<evidence type="ECO:0000313" key="12">
    <source>
        <dbReference type="Ensembl" id="ENSSPUP00000020345.1"/>
    </source>
</evidence>
<dbReference type="InterPro" id="IPR001915">
    <property type="entry name" value="Peptidase_M48"/>
</dbReference>
<feature type="domain" description="Peptidase M48" evidence="11">
    <location>
        <begin position="56"/>
        <end position="148"/>
    </location>
</feature>
<dbReference type="AlphaFoldDB" id="A0A8D0HH02"/>
<evidence type="ECO:0000256" key="9">
    <source>
        <dbReference type="ARBA" id="ARBA00042978"/>
    </source>
</evidence>
<keyword evidence="5 10" id="KW-0862">Zinc</keyword>
<evidence type="ECO:0000256" key="5">
    <source>
        <dbReference type="ARBA" id="ARBA00022833"/>
    </source>
</evidence>
<evidence type="ECO:0000256" key="8">
    <source>
        <dbReference type="ARBA" id="ARBA00040360"/>
    </source>
</evidence>
<dbReference type="GO" id="GO:0005743">
    <property type="term" value="C:mitochondrial inner membrane"/>
    <property type="evidence" value="ECO:0007669"/>
    <property type="project" value="TreeGrafter"/>
</dbReference>
<proteinExistence type="inferred from homology"/>
<dbReference type="GO" id="GO:0006515">
    <property type="term" value="P:protein quality control for misfolded or incompletely synthesized proteins"/>
    <property type="evidence" value="ECO:0007669"/>
    <property type="project" value="TreeGrafter"/>
</dbReference>
<accession>A0A8D0HH02</accession>
<reference evidence="12" key="2">
    <citation type="submission" date="2025-09" db="UniProtKB">
        <authorList>
            <consortium name="Ensembl"/>
        </authorList>
    </citation>
    <scope>IDENTIFICATION</scope>
</reference>
<comment type="subunit">
    <text evidence="1">Homooligomer.</text>
</comment>
<evidence type="ECO:0000256" key="2">
    <source>
        <dbReference type="ARBA" id="ARBA00022670"/>
    </source>
</evidence>
<evidence type="ECO:0000256" key="7">
    <source>
        <dbReference type="ARBA" id="ARBA00038233"/>
    </source>
</evidence>
<comment type="similarity">
    <text evidence="7 10">Belongs to the peptidase M48 family.</text>
</comment>
<dbReference type="Proteomes" id="UP000694392">
    <property type="component" value="Unplaced"/>
</dbReference>
<evidence type="ECO:0000256" key="3">
    <source>
        <dbReference type="ARBA" id="ARBA00022723"/>
    </source>
</evidence>
<name>A0A8D0HH02_SPHPU</name>
<dbReference type="PANTHER" id="PTHR22726:SF1">
    <property type="entry name" value="METALLOENDOPEPTIDASE OMA1, MITOCHONDRIAL"/>
    <property type="match status" value="1"/>
</dbReference>
<evidence type="ECO:0000256" key="6">
    <source>
        <dbReference type="ARBA" id="ARBA00023049"/>
    </source>
</evidence>
<comment type="cofactor">
    <cofactor evidence="10">
        <name>Zn(2+)</name>
        <dbReference type="ChEBI" id="CHEBI:29105"/>
    </cofactor>
    <text evidence="10">Binds 1 zinc ion per subunit.</text>
</comment>
<sequence length="185" mass="21179">MFYFTHLEETPITGRSRLLVFGKEHLLELSQLEYEMWMEEFEDKMLPETDPRYKVVQKVISHISESNQDIPEVSEFKWVIHVVEEPGINAFVLPNGQVFVFTGLLSATSDVHQLSFILGHEIAHAVLGHAAERASLVHLLDFLSLIFLTAIWAVCPQDILALGGHWIQEKLKEMNKRSPCRIVSL</sequence>
<dbReference type="CDD" id="cd07331">
    <property type="entry name" value="M48C_Oma1_like"/>
    <property type="match status" value="1"/>
</dbReference>
<organism evidence="12 13">
    <name type="scientific">Sphenodon punctatus</name>
    <name type="common">Tuatara</name>
    <name type="synonym">Hatteria punctata</name>
    <dbReference type="NCBI Taxonomy" id="8508"/>
    <lineage>
        <taxon>Eukaryota</taxon>
        <taxon>Metazoa</taxon>
        <taxon>Chordata</taxon>
        <taxon>Craniata</taxon>
        <taxon>Vertebrata</taxon>
        <taxon>Euteleostomi</taxon>
        <taxon>Lepidosauria</taxon>
        <taxon>Sphenodontia</taxon>
        <taxon>Sphenodontidae</taxon>
        <taxon>Sphenodon</taxon>
    </lineage>
</organism>
<dbReference type="GeneTree" id="ENSGT00390000007027"/>
<dbReference type="Ensembl" id="ENSSPUT00000021667.1">
    <property type="protein sequence ID" value="ENSSPUP00000020345.1"/>
    <property type="gene ID" value="ENSSPUG00000015591.1"/>
</dbReference>